<keyword evidence="2" id="KW-1185">Reference proteome</keyword>
<organism evidence="1 2">
    <name type="scientific">Schistosoma margrebowiei</name>
    <dbReference type="NCBI Taxonomy" id="48269"/>
    <lineage>
        <taxon>Eukaryota</taxon>
        <taxon>Metazoa</taxon>
        <taxon>Spiralia</taxon>
        <taxon>Lophotrochozoa</taxon>
        <taxon>Platyhelminthes</taxon>
        <taxon>Trematoda</taxon>
        <taxon>Digenea</taxon>
        <taxon>Strigeidida</taxon>
        <taxon>Schistosomatoidea</taxon>
        <taxon>Schistosomatidae</taxon>
        <taxon>Schistosoma</taxon>
    </lineage>
</organism>
<dbReference type="EMBL" id="UZAI01010672">
    <property type="protein sequence ID" value="VDP07537.1"/>
    <property type="molecule type" value="Genomic_DNA"/>
</dbReference>
<sequence length="58" mass="6597">MMDMTIKSDDIKRLVVKAEDYRLAGNCCEMTLEMEGIRWLLLLGHGPRGNSAGKFEDH</sequence>
<accession>A0A3P8A178</accession>
<reference evidence="1 2" key="1">
    <citation type="submission" date="2018-11" db="EMBL/GenBank/DDBJ databases">
        <authorList>
            <consortium name="Pathogen Informatics"/>
        </authorList>
    </citation>
    <scope>NUCLEOTIDE SEQUENCE [LARGE SCALE GENOMIC DNA]</scope>
    <source>
        <strain evidence="1 2">Zambia</strain>
    </source>
</reference>
<proteinExistence type="predicted"/>
<gene>
    <name evidence="1" type="ORF">SMRZ_LOCUS13646</name>
</gene>
<protein>
    <submittedName>
        <fullName evidence="1">Uncharacterized protein</fullName>
    </submittedName>
</protein>
<dbReference type="Proteomes" id="UP000277204">
    <property type="component" value="Unassembled WGS sequence"/>
</dbReference>
<dbReference type="AlphaFoldDB" id="A0A3P8A178"/>
<name>A0A3P8A178_9TREM</name>
<evidence type="ECO:0000313" key="1">
    <source>
        <dbReference type="EMBL" id="VDP07537.1"/>
    </source>
</evidence>
<evidence type="ECO:0000313" key="2">
    <source>
        <dbReference type="Proteomes" id="UP000277204"/>
    </source>
</evidence>